<evidence type="ECO:0000313" key="3">
    <source>
        <dbReference type="Proteomes" id="UP001054945"/>
    </source>
</evidence>
<dbReference type="AlphaFoldDB" id="A0AAV4VNB7"/>
<proteinExistence type="predicted"/>
<comment type="caution">
    <text evidence="2">The sequence shown here is derived from an EMBL/GenBank/DDBJ whole genome shotgun (WGS) entry which is preliminary data.</text>
</comment>
<feature type="compositionally biased region" description="Polar residues" evidence="1">
    <location>
        <begin position="57"/>
        <end position="67"/>
    </location>
</feature>
<accession>A0AAV4VNB7</accession>
<keyword evidence="3" id="KW-1185">Reference proteome</keyword>
<reference evidence="2 3" key="1">
    <citation type="submission" date="2021-06" db="EMBL/GenBank/DDBJ databases">
        <title>Caerostris extrusa draft genome.</title>
        <authorList>
            <person name="Kono N."/>
            <person name="Arakawa K."/>
        </authorList>
    </citation>
    <scope>NUCLEOTIDE SEQUENCE [LARGE SCALE GENOMIC DNA]</scope>
</reference>
<feature type="region of interest" description="Disordered" evidence="1">
    <location>
        <begin position="42"/>
        <end position="75"/>
    </location>
</feature>
<organism evidence="2 3">
    <name type="scientific">Caerostris extrusa</name>
    <name type="common">Bark spider</name>
    <name type="synonym">Caerostris bankana</name>
    <dbReference type="NCBI Taxonomy" id="172846"/>
    <lineage>
        <taxon>Eukaryota</taxon>
        <taxon>Metazoa</taxon>
        <taxon>Ecdysozoa</taxon>
        <taxon>Arthropoda</taxon>
        <taxon>Chelicerata</taxon>
        <taxon>Arachnida</taxon>
        <taxon>Araneae</taxon>
        <taxon>Araneomorphae</taxon>
        <taxon>Entelegynae</taxon>
        <taxon>Araneoidea</taxon>
        <taxon>Araneidae</taxon>
        <taxon>Caerostris</taxon>
    </lineage>
</organism>
<protein>
    <submittedName>
        <fullName evidence="2">Uncharacterized protein</fullName>
    </submittedName>
</protein>
<sequence>MHSNPIAHVLIDRSVQCTMRSLRMSVARLRIWWGCLLTKSKHRPPAPRHRMRHFLSISPNQHPQQVVPSPRPIKI</sequence>
<evidence type="ECO:0000313" key="2">
    <source>
        <dbReference type="EMBL" id="GIY71822.1"/>
    </source>
</evidence>
<dbReference type="Proteomes" id="UP001054945">
    <property type="component" value="Unassembled WGS sequence"/>
</dbReference>
<evidence type="ECO:0000256" key="1">
    <source>
        <dbReference type="SAM" id="MobiDB-lite"/>
    </source>
</evidence>
<gene>
    <name evidence="2" type="ORF">CEXT_81301</name>
</gene>
<dbReference type="EMBL" id="BPLR01014865">
    <property type="protein sequence ID" value="GIY71822.1"/>
    <property type="molecule type" value="Genomic_DNA"/>
</dbReference>
<name>A0AAV4VNB7_CAEEX</name>
<feature type="compositionally biased region" description="Basic residues" evidence="1">
    <location>
        <begin position="42"/>
        <end position="53"/>
    </location>
</feature>